<comment type="subcellular location">
    <subcellularLocation>
        <location evidence="1">Cell membrane</location>
        <topology evidence="1">Multi-pass membrane protein</topology>
    </subcellularLocation>
</comment>
<sequence length="323" mass="33682">MPAGPRLPEPILLTILNVIAPVFLLIGLGWALMRGRFFSAGVLHDVNRLCYWVALPALLFHRIGGASPDFVAAADLLIAIIGATFLGILAAMLVAWLGRLERFSRGAFIQGAFRGNAVFVGLPVVLYAFDAAGLATAQAEASVLLIIGPLVVVYNIMAVVILLFSAGGISRSAMRAAGRGLVTNPLLIACAAGLVVSLLQIQFPLLADRTLNTLGSMAFPLALICIGGALYLTPIQGNLRVATAGAAMKVFLLPVFGLMLAWWLGLSAEQTLITALMLASPTAAASYVLTRQLKGDDGLASGIILLSHILAIPALVVLLAVLA</sequence>
<dbReference type="PANTHER" id="PTHR36838">
    <property type="entry name" value="AUXIN EFFLUX CARRIER FAMILY PROTEIN"/>
    <property type="match status" value="1"/>
</dbReference>
<feature type="transmembrane region" description="Helical" evidence="8">
    <location>
        <begin position="117"/>
        <end position="137"/>
    </location>
</feature>
<dbReference type="GO" id="GO:0055085">
    <property type="term" value="P:transmembrane transport"/>
    <property type="evidence" value="ECO:0007669"/>
    <property type="project" value="InterPro"/>
</dbReference>
<gene>
    <name evidence="9" type="ORF">J2T57_004209</name>
</gene>
<evidence type="ECO:0000256" key="1">
    <source>
        <dbReference type="ARBA" id="ARBA00004651"/>
    </source>
</evidence>
<dbReference type="AlphaFoldDB" id="A0AAE3G702"/>
<name>A0AAE3G702_9GAMM</name>
<dbReference type="RefSeq" id="WP_253484914.1">
    <property type="nucleotide sequence ID" value="NZ_JALJXV010000013.1"/>
</dbReference>
<evidence type="ECO:0000256" key="8">
    <source>
        <dbReference type="SAM" id="Phobius"/>
    </source>
</evidence>
<dbReference type="Gene3D" id="1.20.1530.20">
    <property type="match status" value="1"/>
</dbReference>
<dbReference type="EMBL" id="JALJXV010000013">
    <property type="protein sequence ID" value="MCP1677035.1"/>
    <property type="molecule type" value="Genomic_DNA"/>
</dbReference>
<evidence type="ECO:0000313" key="9">
    <source>
        <dbReference type="EMBL" id="MCP1677035.1"/>
    </source>
</evidence>
<keyword evidence="6 8" id="KW-1133">Transmembrane helix</keyword>
<evidence type="ECO:0000256" key="3">
    <source>
        <dbReference type="ARBA" id="ARBA00022448"/>
    </source>
</evidence>
<keyword evidence="3" id="KW-0813">Transport</keyword>
<evidence type="ECO:0000256" key="4">
    <source>
        <dbReference type="ARBA" id="ARBA00022475"/>
    </source>
</evidence>
<evidence type="ECO:0000256" key="2">
    <source>
        <dbReference type="ARBA" id="ARBA00010145"/>
    </source>
</evidence>
<protein>
    <submittedName>
        <fullName evidence="9">Permease</fullName>
    </submittedName>
</protein>
<keyword evidence="5 8" id="KW-0812">Transmembrane</keyword>
<proteinExistence type="inferred from homology"/>
<feature type="transmembrane region" description="Helical" evidence="8">
    <location>
        <begin position="181"/>
        <end position="201"/>
    </location>
</feature>
<dbReference type="InterPro" id="IPR038770">
    <property type="entry name" value="Na+/solute_symporter_sf"/>
</dbReference>
<dbReference type="InterPro" id="IPR004776">
    <property type="entry name" value="Mem_transp_PIN-like"/>
</dbReference>
<feature type="transmembrane region" description="Helical" evidence="8">
    <location>
        <begin position="12"/>
        <end position="33"/>
    </location>
</feature>
<evidence type="ECO:0000256" key="7">
    <source>
        <dbReference type="ARBA" id="ARBA00023136"/>
    </source>
</evidence>
<keyword evidence="4" id="KW-1003">Cell membrane</keyword>
<organism evidence="9 10">
    <name type="scientific">Natronocella acetinitrilica</name>
    <dbReference type="NCBI Taxonomy" id="414046"/>
    <lineage>
        <taxon>Bacteria</taxon>
        <taxon>Pseudomonadati</taxon>
        <taxon>Pseudomonadota</taxon>
        <taxon>Gammaproteobacteria</taxon>
        <taxon>Chromatiales</taxon>
        <taxon>Ectothiorhodospiraceae</taxon>
        <taxon>Natronocella</taxon>
    </lineage>
</organism>
<feature type="transmembrane region" description="Helical" evidence="8">
    <location>
        <begin position="76"/>
        <end position="97"/>
    </location>
</feature>
<reference evidence="9" key="1">
    <citation type="submission" date="2022-03" db="EMBL/GenBank/DDBJ databases">
        <title>Genomic Encyclopedia of Type Strains, Phase III (KMG-III): the genomes of soil and plant-associated and newly described type strains.</title>
        <authorList>
            <person name="Whitman W."/>
        </authorList>
    </citation>
    <scope>NUCLEOTIDE SEQUENCE</scope>
    <source>
        <strain evidence="9">ANL 6-2</strain>
    </source>
</reference>
<comment type="caution">
    <text evidence="9">The sequence shown here is derived from an EMBL/GenBank/DDBJ whole genome shotgun (WGS) entry which is preliminary data.</text>
</comment>
<keyword evidence="7 8" id="KW-0472">Membrane</keyword>
<feature type="transmembrane region" description="Helical" evidence="8">
    <location>
        <begin position="213"/>
        <end position="232"/>
    </location>
</feature>
<evidence type="ECO:0000256" key="6">
    <source>
        <dbReference type="ARBA" id="ARBA00022989"/>
    </source>
</evidence>
<evidence type="ECO:0000256" key="5">
    <source>
        <dbReference type="ARBA" id="ARBA00022692"/>
    </source>
</evidence>
<dbReference type="Pfam" id="PF03547">
    <property type="entry name" value="Mem_trans"/>
    <property type="match status" value="2"/>
</dbReference>
<dbReference type="GO" id="GO:0005886">
    <property type="term" value="C:plasma membrane"/>
    <property type="evidence" value="ECO:0007669"/>
    <property type="project" value="UniProtKB-SubCell"/>
</dbReference>
<evidence type="ECO:0000313" key="10">
    <source>
        <dbReference type="Proteomes" id="UP001205843"/>
    </source>
</evidence>
<comment type="similarity">
    <text evidence="2">Belongs to the auxin efflux carrier (TC 2.A.69) family.</text>
</comment>
<feature type="transmembrane region" description="Helical" evidence="8">
    <location>
        <begin position="45"/>
        <end position="64"/>
    </location>
</feature>
<feature type="transmembrane region" description="Helical" evidence="8">
    <location>
        <begin position="244"/>
        <end position="265"/>
    </location>
</feature>
<dbReference type="Proteomes" id="UP001205843">
    <property type="component" value="Unassembled WGS sequence"/>
</dbReference>
<feature type="transmembrane region" description="Helical" evidence="8">
    <location>
        <begin position="143"/>
        <end position="169"/>
    </location>
</feature>
<feature type="transmembrane region" description="Helical" evidence="8">
    <location>
        <begin position="302"/>
        <end position="322"/>
    </location>
</feature>
<dbReference type="PANTHER" id="PTHR36838:SF4">
    <property type="entry name" value="AUXIN EFFLUX CARRIER FAMILY PROTEIN"/>
    <property type="match status" value="1"/>
</dbReference>
<accession>A0AAE3G702</accession>
<keyword evidence="10" id="KW-1185">Reference proteome</keyword>